<organism evidence="2 3">
    <name type="scientific">Bionectria ochroleuca</name>
    <name type="common">Gliocladium roseum</name>
    <dbReference type="NCBI Taxonomy" id="29856"/>
    <lineage>
        <taxon>Eukaryota</taxon>
        <taxon>Fungi</taxon>
        <taxon>Dikarya</taxon>
        <taxon>Ascomycota</taxon>
        <taxon>Pezizomycotina</taxon>
        <taxon>Sordariomycetes</taxon>
        <taxon>Hypocreomycetidae</taxon>
        <taxon>Hypocreales</taxon>
        <taxon>Bionectriaceae</taxon>
        <taxon>Clonostachys</taxon>
    </lineage>
</organism>
<sequence length="93" mass="9655">MEGCVVSEQYSTDAGSLLNNEQDVFSAGAWEQEGGEEDRYGCRLLKKKMARSVAGVAGWLAGLNSVTGAGDSSGEGSGSRPGLDVIREASRAL</sequence>
<dbReference type="Proteomes" id="UP000766486">
    <property type="component" value="Unassembled WGS sequence"/>
</dbReference>
<gene>
    <name evidence="2" type="ORF">CLO192961_LOCUS468097</name>
</gene>
<comment type="caution">
    <text evidence="2">The sequence shown here is derived from an EMBL/GenBank/DDBJ whole genome shotgun (WGS) entry which is preliminary data.</text>
</comment>
<protein>
    <submittedName>
        <fullName evidence="2">Uncharacterized protein</fullName>
    </submittedName>
</protein>
<feature type="region of interest" description="Disordered" evidence="1">
    <location>
        <begin position="68"/>
        <end position="93"/>
    </location>
</feature>
<evidence type="ECO:0000256" key="1">
    <source>
        <dbReference type="SAM" id="MobiDB-lite"/>
    </source>
</evidence>
<proteinExistence type="predicted"/>
<dbReference type="EMBL" id="CABFNS010000938">
    <property type="protein sequence ID" value="VUC37324.1"/>
    <property type="molecule type" value="Genomic_DNA"/>
</dbReference>
<evidence type="ECO:0000313" key="2">
    <source>
        <dbReference type="EMBL" id="VUC37324.1"/>
    </source>
</evidence>
<evidence type="ECO:0000313" key="3">
    <source>
        <dbReference type="Proteomes" id="UP000766486"/>
    </source>
</evidence>
<name>A0ABY6V2E6_BIOOC</name>
<keyword evidence="3" id="KW-1185">Reference proteome</keyword>
<accession>A0ABY6V2E6</accession>
<reference evidence="2 3" key="1">
    <citation type="submission" date="2019-06" db="EMBL/GenBank/DDBJ databases">
        <authorList>
            <person name="Broberg M."/>
        </authorList>
    </citation>
    <scope>NUCLEOTIDE SEQUENCE [LARGE SCALE GENOMIC DNA]</scope>
</reference>